<dbReference type="PROSITE" id="PS51387">
    <property type="entry name" value="FAD_PCMH"/>
    <property type="match status" value="1"/>
</dbReference>
<feature type="compositionally biased region" description="Low complexity" evidence="6">
    <location>
        <begin position="285"/>
        <end position="294"/>
    </location>
</feature>
<evidence type="ECO:0000256" key="4">
    <source>
        <dbReference type="ARBA" id="ARBA00022827"/>
    </source>
</evidence>
<comment type="caution">
    <text evidence="8">The sequence shown here is derived from an EMBL/GenBank/DDBJ whole genome shotgun (WGS) entry which is preliminary data.</text>
</comment>
<keyword evidence="4" id="KW-0274">FAD</keyword>
<reference evidence="8 9" key="1">
    <citation type="submission" date="2022-09" db="EMBL/GenBank/DDBJ databases">
        <authorList>
            <person name="Palmer J.M."/>
        </authorList>
    </citation>
    <scope>NUCLEOTIDE SEQUENCE [LARGE SCALE GENOMIC DNA]</scope>
    <source>
        <strain evidence="8 9">DSM 7382</strain>
    </source>
</reference>
<dbReference type="InterPro" id="IPR012951">
    <property type="entry name" value="BBE"/>
</dbReference>
<dbReference type="PANTHER" id="PTHR42973:SF39">
    <property type="entry name" value="FAD-BINDING PCMH-TYPE DOMAIN-CONTAINING PROTEIN"/>
    <property type="match status" value="1"/>
</dbReference>
<dbReference type="Proteomes" id="UP001385951">
    <property type="component" value="Unassembled WGS sequence"/>
</dbReference>
<evidence type="ECO:0000256" key="1">
    <source>
        <dbReference type="ARBA" id="ARBA00001974"/>
    </source>
</evidence>
<organism evidence="8 9">
    <name type="scientific">Cerrena zonata</name>
    <dbReference type="NCBI Taxonomy" id="2478898"/>
    <lineage>
        <taxon>Eukaryota</taxon>
        <taxon>Fungi</taxon>
        <taxon>Dikarya</taxon>
        <taxon>Basidiomycota</taxon>
        <taxon>Agaricomycotina</taxon>
        <taxon>Agaricomycetes</taxon>
        <taxon>Polyporales</taxon>
        <taxon>Cerrenaceae</taxon>
        <taxon>Cerrena</taxon>
    </lineage>
</organism>
<name>A0AAW0GF23_9APHY</name>
<evidence type="ECO:0000256" key="5">
    <source>
        <dbReference type="ARBA" id="ARBA00023002"/>
    </source>
</evidence>
<feature type="compositionally biased region" description="Polar residues" evidence="6">
    <location>
        <begin position="144"/>
        <end position="154"/>
    </location>
</feature>
<feature type="domain" description="FAD-binding PCMH-type" evidence="7">
    <location>
        <begin position="339"/>
        <end position="524"/>
    </location>
</feature>
<dbReference type="EMBL" id="JASBNA010000005">
    <property type="protein sequence ID" value="KAK7691920.1"/>
    <property type="molecule type" value="Genomic_DNA"/>
</dbReference>
<evidence type="ECO:0000313" key="8">
    <source>
        <dbReference type="EMBL" id="KAK7691920.1"/>
    </source>
</evidence>
<dbReference type="Gene3D" id="3.30.43.10">
    <property type="entry name" value="Uridine Diphospho-n-acetylenolpyruvylglucosamine Reductase, domain 2"/>
    <property type="match status" value="1"/>
</dbReference>
<evidence type="ECO:0000256" key="6">
    <source>
        <dbReference type="SAM" id="MobiDB-lite"/>
    </source>
</evidence>
<dbReference type="InterPro" id="IPR050416">
    <property type="entry name" value="FAD-linked_Oxidoreductase"/>
</dbReference>
<comment type="similarity">
    <text evidence="2">Belongs to the oxygen-dependent FAD-linked oxidoreductase family.</text>
</comment>
<dbReference type="GO" id="GO:0016491">
    <property type="term" value="F:oxidoreductase activity"/>
    <property type="evidence" value="ECO:0007669"/>
    <property type="project" value="UniProtKB-KW"/>
</dbReference>
<sequence length="789" mass="86147">MEPISVKSSRPAPTITQVQFDELVSLVKGRVFRPTDHEFQERILTFNGQIKPFCQILVSALDAQDVSVIIRFCIKHDLSPSVKAGGYAIAGWSVAGDVVIDLSLMREIDIEPPVPTDDGHTWTSLRDMPRGSSTGKGVFGVIQAHTQSPTSQPTHIAAEDTTPVTTTKRRREDSPPPESGNSQRAQASLDDAHLRSYDAASTSVGSFLRGPPLPHVEGETPRQPPTNRPRLHSPEPRHNVPQIQDRQVSSESTTSATDSVASSSMDSSSATTGTSPSNTPVEGPSSGSNKTNSYSSNADPFGYIPGLASSSSSTSTRPPIYSGIEPTIPAIPPISASIMYPNIRSWPSPITVGAGPPGSSPIIRSPFGFTNPSVARQFTPGSSYTFPASRPIRTLSVANPIHSHAYVTIGAGMRQKEVDVYTSENALEGTNKLTGVREEKVVPYHIPSSAHPVGSSILLLAGFGFISRMHGLSVDNLVEVEMVLADGRIVILDKDNDPDLWWAIRGAGPAFGIATRYKVKAFPVPVVFAGNLLYRFHRATAPSLIKHFRDCIKGCPRELYANLFLTTGPANQDSLIVIQMCYVGPKEKGQEYLNAISSWDGDRPILNEVNEKSYLNQQDSVAQVLRGKRGRQWFMRSALIHSLPDEVINKTVMQFGDTPIGCTWIFELSGGAIGDFEDTCLPKEQREAVWTVAALHQWEMGIDDPRCITSAEEWMQGTIGMVSVGGPFPTFLGRHELPSRVMACYGKNWDRLAELKRKYDPTNVFRNNFWPLTETGEPVEFTYNEPPSP</sequence>
<evidence type="ECO:0000256" key="2">
    <source>
        <dbReference type="ARBA" id="ARBA00005466"/>
    </source>
</evidence>
<dbReference type="InterPro" id="IPR016169">
    <property type="entry name" value="FAD-bd_PCMH_sub2"/>
</dbReference>
<comment type="cofactor">
    <cofactor evidence="1">
        <name>FAD</name>
        <dbReference type="ChEBI" id="CHEBI:57692"/>
    </cofactor>
</comment>
<keyword evidence="9" id="KW-1185">Reference proteome</keyword>
<dbReference type="Gene3D" id="3.30.465.10">
    <property type="match status" value="1"/>
</dbReference>
<dbReference type="Gene3D" id="3.40.462.20">
    <property type="match status" value="1"/>
</dbReference>
<dbReference type="AlphaFoldDB" id="A0AAW0GF23"/>
<dbReference type="SUPFAM" id="SSF56176">
    <property type="entry name" value="FAD-binding/transporter-associated domain-like"/>
    <property type="match status" value="2"/>
</dbReference>
<feature type="compositionally biased region" description="Low complexity" evidence="6">
    <location>
        <begin position="249"/>
        <end position="275"/>
    </location>
</feature>
<accession>A0AAW0GF23</accession>
<gene>
    <name evidence="8" type="ORF">QCA50_005325</name>
</gene>
<evidence type="ECO:0000313" key="9">
    <source>
        <dbReference type="Proteomes" id="UP001385951"/>
    </source>
</evidence>
<keyword evidence="5" id="KW-0560">Oxidoreductase</keyword>
<keyword evidence="3" id="KW-0285">Flavoprotein</keyword>
<feature type="region of interest" description="Disordered" evidence="6">
    <location>
        <begin position="112"/>
        <end position="190"/>
    </location>
</feature>
<dbReference type="InterPro" id="IPR036318">
    <property type="entry name" value="FAD-bd_PCMH-like_sf"/>
</dbReference>
<feature type="region of interest" description="Disordered" evidence="6">
    <location>
        <begin position="203"/>
        <end position="294"/>
    </location>
</feature>
<dbReference type="GO" id="GO:0071949">
    <property type="term" value="F:FAD binding"/>
    <property type="evidence" value="ECO:0007669"/>
    <property type="project" value="InterPro"/>
</dbReference>
<evidence type="ECO:0000256" key="3">
    <source>
        <dbReference type="ARBA" id="ARBA00022630"/>
    </source>
</evidence>
<dbReference type="InterPro" id="IPR016166">
    <property type="entry name" value="FAD-bd_PCMH"/>
</dbReference>
<dbReference type="Pfam" id="PF08031">
    <property type="entry name" value="BBE"/>
    <property type="match status" value="1"/>
</dbReference>
<proteinExistence type="inferred from homology"/>
<protein>
    <recommendedName>
        <fullName evidence="7">FAD-binding PCMH-type domain-containing protein</fullName>
    </recommendedName>
</protein>
<dbReference type="InterPro" id="IPR016167">
    <property type="entry name" value="FAD-bd_PCMH_sub1"/>
</dbReference>
<evidence type="ECO:0000259" key="7">
    <source>
        <dbReference type="PROSITE" id="PS51387"/>
    </source>
</evidence>
<dbReference type="PANTHER" id="PTHR42973">
    <property type="entry name" value="BINDING OXIDOREDUCTASE, PUTATIVE (AFU_ORTHOLOGUE AFUA_1G17690)-RELATED"/>
    <property type="match status" value="1"/>
</dbReference>